<evidence type="ECO:0000256" key="7">
    <source>
        <dbReference type="SAM" id="Phobius"/>
    </source>
</evidence>
<dbReference type="SUPFAM" id="SSF57586">
    <property type="entry name" value="TNF receptor-like"/>
    <property type="match status" value="1"/>
</dbReference>
<dbReference type="SMART" id="SM00005">
    <property type="entry name" value="DEATH"/>
    <property type="match status" value="1"/>
</dbReference>
<dbReference type="PANTHER" id="PTHR47220">
    <property type="entry name" value="TUMOR NECROSIS FACTOR RECEPTOR SUPERFAMILY MEMBER 25"/>
    <property type="match status" value="1"/>
</dbReference>
<dbReference type="EMBL" id="WAAE01005990">
    <property type="protein sequence ID" value="NXX27365.1"/>
    <property type="molecule type" value="Genomic_DNA"/>
</dbReference>
<dbReference type="Pfam" id="PF00020">
    <property type="entry name" value="TNFR_c6"/>
    <property type="match status" value="1"/>
</dbReference>
<dbReference type="GO" id="GO:0007165">
    <property type="term" value="P:signal transduction"/>
    <property type="evidence" value="ECO:0007669"/>
    <property type="project" value="InterPro"/>
</dbReference>
<dbReference type="PROSITE" id="PS50017">
    <property type="entry name" value="DEATH_DOMAIN"/>
    <property type="match status" value="1"/>
</dbReference>
<feature type="domain" description="TNFR-Cys" evidence="10">
    <location>
        <begin position="92"/>
        <end position="134"/>
    </location>
</feature>
<dbReference type="Gene3D" id="1.10.533.10">
    <property type="entry name" value="Death Domain, Fas"/>
    <property type="match status" value="1"/>
</dbReference>
<dbReference type="CDD" id="cd08815">
    <property type="entry name" value="Death_TNFRSF25_DR3"/>
    <property type="match status" value="1"/>
</dbReference>
<keyword evidence="7" id="KW-0812">Transmembrane</keyword>
<dbReference type="AlphaFoldDB" id="A0A852HEK5"/>
<evidence type="ECO:0000313" key="11">
    <source>
        <dbReference type="EMBL" id="NXX27365.1"/>
    </source>
</evidence>
<proteinExistence type="predicted"/>
<evidence type="ECO:0000256" key="6">
    <source>
        <dbReference type="PROSITE-ProRule" id="PRU00206"/>
    </source>
</evidence>
<gene>
    <name evidence="11" type="primary">Tnfrsf25</name>
    <name evidence="11" type="ORF">NICCHL_R12972</name>
</gene>
<dbReference type="SMART" id="SM00208">
    <property type="entry name" value="TNFR"/>
    <property type="match status" value="3"/>
</dbReference>
<dbReference type="PROSITE" id="PS00652">
    <property type="entry name" value="TNFR_NGFR_1"/>
    <property type="match status" value="1"/>
</dbReference>
<evidence type="ECO:0000256" key="8">
    <source>
        <dbReference type="SAM" id="SignalP"/>
    </source>
</evidence>
<keyword evidence="3" id="KW-0677">Repeat</keyword>
<feature type="chain" id="PRO_5032861236" evidence="8">
    <location>
        <begin position="23"/>
        <end position="444"/>
    </location>
</feature>
<protein>
    <submittedName>
        <fullName evidence="11">TNR25 factor</fullName>
    </submittedName>
</protein>
<reference evidence="11" key="1">
    <citation type="submission" date="2020-02" db="EMBL/GenBank/DDBJ databases">
        <title>Bird 10,000 Genomes (B10K) Project - Family phase.</title>
        <authorList>
            <person name="Zhang G."/>
        </authorList>
    </citation>
    <scope>NUCLEOTIDE SEQUENCE</scope>
    <source>
        <strain evidence="11">B10K-DU-002-40</strain>
        <tissue evidence="11">Muscle</tissue>
    </source>
</reference>
<evidence type="ECO:0000256" key="2">
    <source>
        <dbReference type="ARBA" id="ARBA00022729"/>
    </source>
</evidence>
<dbReference type="SUPFAM" id="SSF47986">
    <property type="entry name" value="DEATH domain"/>
    <property type="match status" value="1"/>
</dbReference>
<feature type="repeat" description="TNFR-Cys" evidence="6">
    <location>
        <begin position="92"/>
        <end position="134"/>
    </location>
</feature>
<dbReference type="GO" id="GO:0005886">
    <property type="term" value="C:plasma membrane"/>
    <property type="evidence" value="ECO:0007669"/>
    <property type="project" value="TreeGrafter"/>
</dbReference>
<evidence type="ECO:0000259" key="9">
    <source>
        <dbReference type="PROSITE" id="PS50017"/>
    </source>
</evidence>
<sequence length="444" mass="49002">AALLAPCLQVTLAALWLAASESQPPGWRVRAVPQRQQVLVQPLHLRRHPTREPCPAGMNWIESAHQCCRQCPAGTFLSKPCTSPENGSECRPCPAGTFRTQPNTLRECQACYECDRQAFQSVLSNCSATSNVACGCEPGRFRVCLDKQCSEFSCRKCQPCTGRLIQRPCSEAQDTLCDSSCKPDFYKEGDECRPCHTITLDTCGNECQEVCGINNDQGMGTMGPVLVVCSHRAGQLMGMLLLLLSGSGLEYILLGLTGPLFLGALAIYHKRKRLWHDALAGGPLPTAQATTSMAGAAATPWCQFNARRWDKLCWTQPCSPQGTEHATGTAKQSLKHQALLPEQPSDEGEPSAPPEPRSALLQGSQLYAVIDVVPVRRWKEFMRMLELREAEIELVELEVTHIRDQQYEMLKRWCQQTSATLDHVFAALERMELAGCAEALRQSL</sequence>
<feature type="non-terminal residue" evidence="11">
    <location>
        <position position="1"/>
    </location>
</feature>
<name>A0A852HEK5_9PASS</name>
<dbReference type="Pfam" id="PF00531">
    <property type="entry name" value="Death"/>
    <property type="match status" value="1"/>
</dbReference>
<comment type="caution">
    <text evidence="11">The sequence shown here is derived from an EMBL/GenBank/DDBJ whole genome shotgun (WGS) entry which is preliminary data.</text>
</comment>
<evidence type="ECO:0000256" key="5">
    <source>
        <dbReference type="ARBA" id="ARBA00023180"/>
    </source>
</evidence>
<feature type="disulfide bond" evidence="6">
    <location>
        <begin position="68"/>
        <end position="81"/>
    </location>
</feature>
<keyword evidence="4 6" id="KW-1015">Disulfide bond</keyword>
<keyword evidence="12" id="KW-1185">Reference proteome</keyword>
<dbReference type="InterPro" id="IPR001368">
    <property type="entry name" value="TNFR/NGFR_Cys_rich_reg"/>
</dbReference>
<keyword evidence="1" id="KW-0053">Apoptosis</keyword>
<keyword evidence="5" id="KW-0325">Glycoprotein</keyword>
<feature type="transmembrane region" description="Helical" evidence="7">
    <location>
        <begin position="236"/>
        <end position="268"/>
    </location>
</feature>
<evidence type="ECO:0000313" key="12">
    <source>
        <dbReference type="Proteomes" id="UP000653383"/>
    </source>
</evidence>
<dbReference type="Gene3D" id="2.10.50.10">
    <property type="entry name" value="Tumor Necrosis Factor Receptor, subunit A, domain 2"/>
    <property type="match status" value="2"/>
</dbReference>
<evidence type="ECO:0000259" key="10">
    <source>
        <dbReference type="PROSITE" id="PS50050"/>
    </source>
</evidence>
<dbReference type="PRINTS" id="PR01972">
    <property type="entry name" value="TNFACTORR25"/>
</dbReference>
<evidence type="ECO:0000256" key="1">
    <source>
        <dbReference type="ARBA" id="ARBA00022703"/>
    </source>
</evidence>
<dbReference type="OrthoDB" id="9940478at2759"/>
<feature type="signal peptide" evidence="8">
    <location>
        <begin position="1"/>
        <end position="22"/>
    </location>
</feature>
<keyword evidence="7" id="KW-1133">Transmembrane helix</keyword>
<dbReference type="GO" id="GO:0006915">
    <property type="term" value="P:apoptotic process"/>
    <property type="evidence" value="ECO:0007669"/>
    <property type="project" value="UniProtKB-KW"/>
</dbReference>
<dbReference type="InterPro" id="IPR022329">
    <property type="entry name" value="TNFR_25"/>
</dbReference>
<feature type="disulfide bond" evidence="6">
    <location>
        <begin position="93"/>
        <end position="108"/>
    </location>
</feature>
<organism evidence="11 12">
    <name type="scientific">Nicator chloris</name>
    <dbReference type="NCBI Taxonomy" id="237433"/>
    <lineage>
        <taxon>Eukaryota</taxon>
        <taxon>Metazoa</taxon>
        <taxon>Chordata</taxon>
        <taxon>Craniata</taxon>
        <taxon>Vertebrata</taxon>
        <taxon>Euteleostomi</taxon>
        <taxon>Archelosauria</taxon>
        <taxon>Archosauria</taxon>
        <taxon>Dinosauria</taxon>
        <taxon>Saurischia</taxon>
        <taxon>Theropoda</taxon>
        <taxon>Coelurosauria</taxon>
        <taxon>Aves</taxon>
        <taxon>Neognathae</taxon>
        <taxon>Neoaves</taxon>
        <taxon>Telluraves</taxon>
        <taxon>Australaves</taxon>
        <taxon>Passeriformes</taxon>
        <taxon>Sylvioidea</taxon>
        <taxon>Pycnonotidae</taxon>
        <taxon>Nicator</taxon>
    </lineage>
</organism>
<evidence type="ECO:0000256" key="3">
    <source>
        <dbReference type="ARBA" id="ARBA00022737"/>
    </source>
</evidence>
<keyword evidence="2 8" id="KW-0732">Signal</keyword>
<feature type="repeat" description="TNFR-Cys" evidence="6">
    <location>
        <begin position="53"/>
        <end position="90"/>
    </location>
</feature>
<dbReference type="InterPro" id="IPR000488">
    <property type="entry name" value="Death_dom"/>
</dbReference>
<dbReference type="PANTHER" id="PTHR47220:SF1">
    <property type="entry name" value="TUMOR NECROSIS FACTOR RECEPTOR SUPERFAMILY MEMBER 25"/>
    <property type="match status" value="1"/>
</dbReference>
<comment type="caution">
    <text evidence="6">Lacks conserved residue(s) required for the propagation of feature annotation.</text>
</comment>
<feature type="non-terminal residue" evidence="11">
    <location>
        <position position="444"/>
    </location>
</feature>
<feature type="repeat" description="TNFR-Cys" evidence="6">
    <location>
        <begin position="135"/>
        <end position="177"/>
    </location>
</feature>
<keyword evidence="7" id="KW-0472">Membrane</keyword>
<feature type="domain" description="TNFR-Cys" evidence="10">
    <location>
        <begin position="53"/>
        <end position="90"/>
    </location>
</feature>
<evidence type="ECO:0000256" key="4">
    <source>
        <dbReference type="ARBA" id="ARBA00023157"/>
    </source>
</evidence>
<dbReference type="PROSITE" id="PS50050">
    <property type="entry name" value="TNFR_NGFR_2"/>
    <property type="match status" value="3"/>
</dbReference>
<dbReference type="InterPro" id="IPR011029">
    <property type="entry name" value="DEATH-like_dom_sf"/>
</dbReference>
<accession>A0A852HEK5</accession>
<feature type="domain" description="Death" evidence="9">
    <location>
        <begin position="363"/>
        <end position="444"/>
    </location>
</feature>
<feature type="domain" description="TNFR-Cys" evidence="10">
    <location>
        <begin position="135"/>
        <end position="177"/>
    </location>
</feature>
<dbReference type="Proteomes" id="UP000653383">
    <property type="component" value="Unassembled WGS sequence"/>
</dbReference>